<dbReference type="Proteomes" id="UP000499080">
    <property type="component" value="Unassembled WGS sequence"/>
</dbReference>
<reference evidence="1 2" key="1">
    <citation type="journal article" date="2019" name="Sci. Rep.">
        <title>Orb-weaving spider Araneus ventricosus genome elucidates the spidroin gene catalogue.</title>
        <authorList>
            <person name="Kono N."/>
            <person name="Nakamura H."/>
            <person name="Ohtoshi R."/>
            <person name="Moran D.A.P."/>
            <person name="Shinohara A."/>
            <person name="Yoshida Y."/>
            <person name="Fujiwara M."/>
            <person name="Mori M."/>
            <person name="Tomita M."/>
            <person name="Arakawa K."/>
        </authorList>
    </citation>
    <scope>NUCLEOTIDE SEQUENCE [LARGE SCALE GENOMIC DNA]</scope>
</reference>
<organism evidence="1 2">
    <name type="scientific">Araneus ventricosus</name>
    <name type="common">Orbweaver spider</name>
    <name type="synonym">Epeira ventricosa</name>
    <dbReference type="NCBI Taxonomy" id="182803"/>
    <lineage>
        <taxon>Eukaryota</taxon>
        <taxon>Metazoa</taxon>
        <taxon>Ecdysozoa</taxon>
        <taxon>Arthropoda</taxon>
        <taxon>Chelicerata</taxon>
        <taxon>Arachnida</taxon>
        <taxon>Araneae</taxon>
        <taxon>Araneomorphae</taxon>
        <taxon>Entelegynae</taxon>
        <taxon>Araneoidea</taxon>
        <taxon>Araneidae</taxon>
        <taxon>Araneus</taxon>
    </lineage>
</organism>
<evidence type="ECO:0000313" key="2">
    <source>
        <dbReference type="Proteomes" id="UP000499080"/>
    </source>
</evidence>
<accession>A0A4Y2BGA2</accession>
<dbReference type="AlphaFoldDB" id="A0A4Y2BGA2"/>
<keyword evidence="2" id="KW-1185">Reference proteome</keyword>
<proteinExistence type="predicted"/>
<gene>
    <name evidence="1" type="ORF">AVEN_184389_1</name>
</gene>
<name>A0A4Y2BGA2_ARAVE</name>
<dbReference type="EMBL" id="BGPR01000076">
    <property type="protein sequence ID" value="GBL90993.1"/>
    <property type="molecule type" value="Genomic_DNA"/>
</dbReference>
<protein>
    <submittedName>
        <fullName evidence="1">Uncharacterized protein</fullName>
    </submittedName>
</protein>
<evidence type="ECO:0000313" key="1">
    <source>
        <dbReference type="EMBL" id="GBL90993.1"/>
    </source>
</evidence>
<comment type="caution">
    <text evidence="1">The sequence shown here is derived from an EMBL/GenBank/DDBJ whole genome shotgun (WGS) entry which is preliminary data.</text>
</comment>
<sequence>MEYIRQAEMKEELLSFLQKSSFLQNTLSSIDILLKISVPPTPSADKTELLRPMPNCWNQKDDVYQEKFGLKRLVAVSVKIPAPSENGTL</sequence>